<dbReference type="AlphaFoldDB" id="A0AAD7HKK0"/>
<accession>A0AAD7HKK0</accession>
<sequence>MKTKMMTTTTKPLLLHEKGDPVSSVPGRARSRKRPSSTLILTIYLTRERFHMTPLWMNRMKKPTKLMIYWLRTRGVAHRFGISYIFLTNVYMCTYYPPRAGQTYNSDKRTFLVQYWTVFGNFWFKMGVRVWPRDIVNFDHFGYLWD</sequence>
<dbReference type="EMBL" id="JARJLG010000254">
    <property type="protein sequence ID" value="KAJ7722734.1"/>
    <property type="molecule type" value="Genomic_DNA"/>
</dbReference>
<keyword evidence="2" id="KW-1185">Reference proteome</keyword>
<comment type="caution">
    <text evidence="1">The sequence shown here is derived from an EMBL/GenBank/DDBJ whole genome shotgun (WGS) entry which is preliminary data.</text>
</comment>
<dbReference type="Proteomes" id="UP001215280">
    <property type="component" value="Unassembled WGS sequence"/>
</dbReference>
<evidence type="ECO:0000313" key="1">
    <source>
        <dbReference type="EMBL" id="KAJ7722734.1"/>
    </source>
</evidence>
<gene>
    <name evidence="1" type="ORF">DFH07DRAFT_285015</name>
</gene>
<name>A0AAD7HKK0_9AGAR</name>
<proteinExistence type="predicted"/>
<evidence type="ECO:0000313" key="2">
    <source>
        <dbReference type="Proteomes" id="UP001215280"/>
    </source>
</evidence>
<protein>
    <submittedName>
        <fullName evidence="1">Uncharacterized protein</fullName>
    </submittedName>
</protein>
<organism evidence="1 2">
    <name type="scientific">Mycena maculata</name>
    <dbReference type="NCBI Taxonomy" id="230809"/>
    <lineage>
        <taxon>Eukaryota</taxon>
        <taxon>Fungi</taxon>
        <taxon>Dikarya</taxon>
        <taxon>Basidiomycota</taxon>
        <taxon>Agaricomycotina</taxon>
        <taxon>Agaricomycetes</taxon>
        <taxon>Agaricomycetidae</taxon>
        <taxon>Agaricales</taxon>
        <taxon>Marasmiineae</taxon>
        <taxon>Mycenaceae</taxon>
        <taxon>Mycena</taxon>
    </lineage>
</organism>
<reference evidence="1" key="1">
    <citation type="submission" date="2023-03" db="EMBL/GenBank/DDBJ databases">
        <title>Massive genome expansion in bonnet fungi (Mycena s.s.) driven by repeated elements and novel gene families across ecological guilds.</title>
        <authorList>
            <consortium name="Lawrence Berkeley National Laboratory"/>
            <person name="Harder C.B."/>
            <person name="Miyauchi S."/>
            <person name="Viragh M."/>
            <person name="Kuo A."/>
            <person name="Thoen E."/>
            <person name="Andreopoulos B."/>
            <person name="Lu D."/>
            <person name="Skrede I."/>
            <person name="Drula E."/>
            <person name="Henrissat B."/>
            <person name="Morin E."/>
            <person name="Kohler A."/>
            <person name="Barry K."/>
            <person name="LaButti K."/>
            <person name="Morin E."/>
            <person name="Salamov A."/>
            <person name="Lipzen A."/>
            <person name="Mereny Z."/>
            <person name="Hegedus B."/>
            <person name="Baldrian P."/>
            <person name="Stursova M."/>
            <person name="Weitz H."/>
            <person name="Taylor A."/>
            <person name="Grigoriev I.V."/>
            <person name="Nagy L.G."/>
            <person name="Martin F."/>
            <person name="Kauserud H."/>
        </authorList>
    </citation>
    <scope>NUCLEOTIDE SEQUENCE</scope>
    <source>
        <strain evidence="1">CBHHK188m</strain>
    </source>
</reference>